<organism evidence="7 8">
    <name type="scientific">Melghiribacillus thermohalophilus</name>
    <dbReference type="NCBI Taxonomy" id="1324956"/>
    <lineage>
        <taxon>Bacteria</taxon>
        <taxon>Bacillati</taxon>
        <taxon>Bacillota</taxon>
        <taxon>Bacilli</taxon>
        <taxon>Bacillales</taxon>
        <taxon>Bacillaceae</taxon>
        <taxon>Melghiribacillus</taxon>
    </lineage>
</organism>
<evidence type="ECO:0000256" key="2">
    <source>
        <dbReference type="ARBA" id="ARBA00022670"/>
    </source>
</evidence>
<dbReference type="GO" id="GO:0004252">
    <property type="term" value="F:serine-type endopeptidase activity"/>
    <property type="evidence" value="ECO:0007669"/>
    <property type="project" value="InterPro"/>
</dbReference>
<keyword evidence="5" id="KW-1133">Transmembrane helix</keyword>
<dbReference type="InterPro" id="IPR009003">
    <property type="entry name" value="Peptidase_S1_PA"/>
</dbReference>
<keyword evidence="8" id="KW-1185">Reference proteome</keyword>
<comment type="similarity">
    <text evidence="1">Belongs to the peptidase S1C family.</text>
</comment>
<keyword evidence="3" id="KW-0378">Hydrolase</keyword>
<evidence type="ECO:0000256" key="1">
    <source>
        <dbReference type="ARBA" id="ARBA00010541"/>
    </source>
</evidence>
<feature type="transmembrane region" description="Helical" evidence="5">
    <location>
        <begin position="20"/>
        <end position="42"/>
    </location>
</feature>
<dbReference type="InterPro" id="IPR051201">
    <property type="entry name" value="Chloro_Bact_Ser_Proteases"/>
</dbReference>
<name>A0A4V2V2C6_9BACI</name>
<keyword evidence="5" id="KW-0812">Transmembrane</keyword>
<reference evidence="7 8" key="1">
    <citation type="submission" date="2019-03" db="EMBL/GenBank/DDBJ databases">
        <title>Genomic Encyclopedia of Type Strains, Phase IV (KMG-IV): sequencing the most valuable type-strain genomes for metagenomic binning, comparative biology and taxonomic classification.</title>
        <authorList>
            <person name="Goeker M."/>
        </authorList>
    </citation>
    <scope>NUCLEOTIDE SEQUENCE [LARGE SCALE GENOMIC DNA]</scope>
    <source>
        <strain evidence="7 8">DSM 25894</strain>
    </source>
</reference>
<dbReference type="AlphaFoldDB" id="A0A4V2V2C6"/>
<keyword evidence="2 7" id="KW-0645">Protease</keyword>
<feature type="domain" description="PDZ" evidence="6">
    <location>
        <begin position="301"/>
        <end position="390"/>
    </location>
</feature>
<proteinExistence type="inferred from homology"/>
<evidence type="ECO:0000256" key="3">
    <source>
        <dbReference type="ARBA" id="ARBA00022801"/>
    </source>
</evidence>
<evidence type="ECO:0000313" key="8">
    <source>
        <dbReference type="Proteomes" id="UP000294650"/>
    </source>
</evidence>
<dbReference type="SUPFAM" id="SSF50494">
    <property type="entry name" value="Trypsin-like serine proteases"/>
    <property type="match status" value="1"/>
</dbReference>
<dbReference type="Proteomes" id="UP000294650">
    <property type="component" value="Unassembled WGS sequence"/>
</dbReference>
<dbReference type="PANTHER" id="PTHR43343:SF3">
    <property type="entry name" value="PROTEASE DO-LIKE 8, CHLOROPLASTIC"/>
    <property type="match status" value="1"/>
</dbReference>
<dbReference type="InterPro" id="IPR036034">
    <property type="entry name" value="PDZ_sf"/>
</dbReference>
<dbReference type="SMART" id="SM00228">
    <property type="entry name" value="PDZ"/>
    <property type="match status" value="1"/>
</dbReference>
<evidence type="ECO:0000256" key="5">
    <source>
        <dbReference type="SAM" id="Phobius"/>
    </source>
</evidence>
<dbReference type="FunFam" id="2.40.10.10:FF:000001">
    <property type="entry name" value="Periplasmic serine protease DegS"/>
    <property type="match status" value="1"/>
</dbReference>
<keyword evidence="5" id="KW-0472">Membrane</keyword>
<gene>
    <name evidence="7" type="ORF">EDD68_10544</name>
</gene>
<dbReference type="SUPFAM" id="SSF50156">
    <property type="entry name" value="PDZ domain-like"/>
    <property type="match status" value="1"/>
</dbReference>
<evidence type="ECO:0000313" key="7">
    <source>
        <dbReference type="EMBL" id="TCT24592.1"/>
    </source>
</evidence>
<dbReference type="InterPro" id="IPR043504">
    <property type="entry name" value="Peptidase_S1_PA_chymotrypsin"/>
</dbReference>
<dbReference type="Pfam" id="PF13180">
    <property type="entry name" value="PDZ_2"/>
    <property type="match status" value="1"/>
</dbReference>
<accession>A0A4V2V2C6</accession>
<dbReference type="Gene3D" id="2.40.10.10">
    <property type="entry name" value="Trypsin-like serine proteases"/>
    <property type="match status" value="2"/>
</dbReference>
<keyword evidence="4" id="KW-0720">Serine protease</keyword>
<dbReference type="PRINTS" id="PR00834">
    <property type="entry name" value="PROTEASES2C"/>
</dbReference>
<dbReference type="InterPro" id="IPR001478">
    <property type="entry name" value="PDZ"/>
</dbReference>
<dbReference type="InterPro" id="IPR001940">
    <property type="entry name" value="Peptidase_S1C"/>
</dbReference>
<evidence type="ECO:0000259" key="6">
    <source>
        <dbReference type="SMART" id="SM00228"/>
    </source>
</evidence>
<dbReference type="OrthoDB" id="9758917at2"/>
<evidence type="ECO:0000256" key="4">
    <source>
        <dbReference type="ARBA" id="ARBA00022825"/>
    </source>
</evidence>
<dbReference type="RefSeq" id="WP_132371320.1">
    <property type="nucleotide sequence ID" value="NZ_SMAN01000005.1"/>
</dbReference>
<dbReference type="Gene3D" id="2.30.42.10">
    <property type="match status" value="1"/>
</dbReference>
<sequence length="410" mass="44830">MGYYDDHVQKSEDRDRKRWVMPAVVGIILGAVLVLLALPALVESNLLPYDLTKKDPESHFTQSDENDEPGEAEVINVDISTQVTEVVQEIQDTVVGVNNIRSQDFWIQQPTQAGTGSGVVYKKEDGNAYIVTNHHVIAGADRVEVVLADETKVDAEIIGSDDYTDLAVLRIDGENVDHVIEMGSSENIKVGEPVLAIGNPLGLQFAGSVTQGIISGVERIVPQDIDQDGQAEWHMEVLQTDAAINPGNSGGALVNMKGQLIGINSMKIAQSAVEGIGFSIPIDMVKEIIKDLEEDGTVTRPYMGVSLGSLSQVPKYHWAYSLKLPESVEGGVILDEVAPASPASAAGMKRFDVIVQMDDQEILDIADLLNYLYKEKDPGEEVSITYYREGERYQTQMTLSAQQYSPQNRE</sequence>
<comment type="caution">
    <text evidence="7">The sequence shown here is derived from an EMBL/GenBank/DDBJ whole genome shotgun (WGS) entry which is preliminary data.</text>
</comment>
<dbReference type="Pfam" id="PF13365">
    <property type="entry name" value="Trypsin_2"/>
    <property type="match status" value="1"/>
</dbReference>
<protein>
    <submittedName>
        <fullName evidence="7">Serine protease Do</fullName>
    </submittedName>
</protein>
<dbReference type="PANTHER" id="PTHR43343">
    <property type="entry name" value="PEPTIDASE S12"/>
    <property type="match status" value="1"/>
</dbReference>
<dbReference type="GO" id="GO:0006508">
    <property type="term" value="P:proteolysis"/>
    <property type="evidence" value="ECO:0007669"/>
    <property type="project" value="UniProtKB-KW"/>
</dbReference>
<dbReference type="EMBL" id="SMAN01000005">
    <property type="protein sequence ID" value="TCT24592.1"/>
    <property type="molecule type" value="Genomic_DNA"/>
</dbReference>